<feature type="compositionally biased region" description="Basic and acidic residues" evidence="1">
    <location>
        <begin position="116"/>
        <end position="137"/>
    </location>
</feature>
<dbReference type="Proteomes" id="UP000694308">
    <property type="component" value="Unassembled WGS sequence"/>
</dbReference>
<protein>
    <recommendedName>
        <fullName evidence="5">DUF5666 domain-containing protein</fullName>
    </recommendedName>
</protein>
<gene>
    <name evidence="3" type="ORF">I6U48_28510</name>
</gene>
<feature type="signal peptide" evidence="2">
    <location>
        <begin position="1"/>
        <end position="30"/>
    </location>
</feature>
<reference evidence="3" key="1">
    <citation type="submission" date="2020-12" db="EMBL/GenBank/DDBJ databases">
        <title>Clostridium thailandense sp. nov., a novel acetogenic bacterium isolated from peat land soil in Thailand.</title>
        <authorList>
            <person name="Chaikitkaew S."/>
            <person name="Birkeland N.K."/>
        </authorList>
    </citation>
    <scope>NUCLEOTIDE SEQUENCE</scope>
    <source>
        <strain evidence="3">PL3</strain>
    </source>
</reference>
<dbReference type="RefSeq" id="WP_218323898.1">
    <property type="nucleotide sequence ID" value="NZ_JAEEGC010000210.1"/>
</dbReference>
<comment type="caution">
    <text evidence="3">The sequence shown here is derived from an EMBL/GenBank/DDBJ whole genome shotgun (WGS) entry which is preliminary data.</text>
</comment>
<evidence type="ECO:0000313" key="4">
    <source>
        <dbReference type="Proteomes" id="UP000694308"/>
    </source>
</evidence>
<accession>A0A949U1T8</accession>
<name>A0A949U1T8_9CLOT</name>
<evidence type="ECO:0008006" key="5">
    <source>
        <dbReference type="Google" id="ProtNLM"/>
    </source>
</evidence>
<sequence>MNITKKMKKIGFTSLAALILVGTTSMVSYASTESDKLAKTSASVTTVKPDHISVSKSGDGIEVQTTTGAKIDNANLSKTESNKSSKISAVGTAVKPDQIFISKSADGIEVQTTTGDKIDNTNLRKTEPAKTDTDKAK</sequence>
<evidence type="ECO:0000313" key="3">
    <source>
        <dbReference type="EMBL" id="MBV7276818.1"/>
    </source>
</evidence>
<evidence type="ECO:0000256" key="1">
    <source>
        <dbReference type="SAM" id="MobiDB-lite"/>
    </source>
</evidence>
<feature type="chain" id="PRO_5037774895" description="DUF5666 domain-containing protein" evidence="2">
    <location>
        <begin position="31"/>
        <end position="137"/>
    </location>
</feature>
<dbReference type="EMBL" id="JAEEGC010000210">
    <property type="protein sequence ID" value="MBV7276818.1"/>
    <property type="molecule type" value="Genomic_DNA"/>
</dbReference>
<keyword evidence="2" id="KW-0732">Signal</keyword>
<proteinExistence type="predicted"/>
<dbReference type="AlphaFoldDB" id="A0A949U1T8"/>
<feature type="region of interest" description="Disordered" evidence="1">
    <location>
        <begin position="111"/>
        <end position="137"/>
    </location>
</feature>
<keyword evidence="4" id="KW-1185">Reference proteome</keyword>
<evidence type="ECO:0000256" key="2">
    <source>
        <dbReference type="SAM" id="SignalP"/>
    </source>
</evidence>
<organism evidence="3 4">
    <name type="scientific">Clostridium thailandense</name>
    <dbReference type="NCBI Taxonomy" id="2794346"/>
    <lineage>
        <taxon>Bacteria</taxon>
        <taxon>Bacillati</taxon>
        <taxon>Bacillota</taxon>
        <taxon>Clostridia</taxon>
        <taxon>Eubacteriales</taxon>
        <taxon>Clostridiaceae</taxon>
        <taxon>Clostridium</taxon>
    </lineage>
</organism>